<evidence type="ECO:0000256" key="4">
    <source>
        <dbReference type="ARBA" id="ARBA00022729"/>
    </source>
</evidence>
<feature type="transmembrane region" description="Helical" evidence="11">
    <location>
        <begin position="608"/>
        <end position="632"/>
    </location>
</feature>
<keyword evidence="10" id="KW-0807">Transducer</keyword>
<feature type="transmembrane region" description="Helical" evidence="11">
    <location>
        <begin position="758"/>
        <end position="780"/>
    </location>
</feature>
<keyword evidence="8" id="KW-0675">Receptor</keyword>
<organism evidence="13 14">
    <name type="scientific">Gekko japonicus</name>
    <name type="common">Schlegel's Japanese gecko</name>
    <dbReference type="NCBI Taxonomy" id="146911"/>
    <lineage>
        <taxon>Eukaryota</taxon>
        <taxon>Metazoa</taxon>
        <taxon>Chordata</taxon>
        <taxon>Craniata</taxon>
        <taxon>Vertebrata</taxon>
        <taxon>Euteleostomi</taxon>
        <taxon>Lepidosauria</taxon>
        <taxon>Squamata</taxon>
        <taxon>Bifurcata</taxon>
        <taxon>Gekkota</taxon>
        <taxon>Gekkonidae</taxon>
        <taxon>Gekkoninae</taxon>
        <taxon>Gekko</taxon>
    </lineage>
</organism>
<dbReference type="InterPro" id="IPR028082">
    <property type="entry name" value="Peripla_BP_I"/>
</dbReference>
<accession>A0ABM1LFM3</accession>
<dbReference type="InterPro" id="IPR038550">
    <property type="entry name" value="GPCR_3_9-Cys_sf"/>
</dbReference>
<keyword evidence="5 11" id="KW-1133">Transmembrane helix</keyword>
<dbReference type="InterPro" id="IPR000337">
    <property type="entry name" value="GPCR_3"/>
</dbReference>
<dbReference type="Proteomes" id="UP000694871">
    <property type="component" value="Unplaced"/>
</dbReference>
<keyword evidence="3 11" id="KW-0812">Transmembrane</keyword>
<dbReference type="InterPro" id="IPR017978">
    <property type="entry name" value="GPCR_3_C"/>
</dbReference>
<name>A0ABM1LFM3_GEKJA</name>
<dbReference type="PROSITE" id="PS50259">
    <property type="entry name" value="G_PROTEIN_RECEP_F3_4"/>
    <property type="match status" value="1"/>
</dbReference>
<reference evidence="14" key="1">
    <citation type="submission" date="2025-08" db="UniProtKB">
        <authorList>
            <consortium name="RefSeq"/>
        </authorList>
    </citation>
    <scope>IDENTIFICATION</scope>
</reference>
<gene>
    <name evidence="14" type="primary">LOC107125812</name>
</gene>
<keyword evidence="4" id="KW-0732">Signal</keyword>
<feature type="transmembrane region" description="Helical" evidence="11">
    <location>
        <begin position="575"/>
        <end position="596"/>
    </location>
</feature>
<feature type="transmembrane region" description="Helical" evidence="11">
    <location>
        <begin position="538"/>
        <end position="563"/>
    </location>
</feature>
<evidence type="ECO:0000256" key="5">
    <source>
        <dbReference type="ARBA" id="ARBA00022989"/>
    </source>
</evidence>
<dbReference type="Pfam" id="PF01094">
    <property type="entry name" value="ANF_receptor"/>
    <property type="match status" value="1"/>
</dbReference>
<evidence type="ECO:0000256" key="2">
    <source>
        <dbReference type="ARBA" id="ARBA00022475"/>
    </source>
</evidence>
<evidence type="ECO:0000256" key="11">
    <source>
        <dbReference type="SAM" id="Phobius"/>
    </source>
</evidence>
<keyword evidence="7 11" id="KW-0472">Membrane</keyword>
<evidence type="ECO:0000256" key="8">
    <source>
        <dbReference type="ARBA" id="ARBA00023170"/>
    </source>
</evidence>
<proteinExistence type="predicted"/>
<dbReference type="InterPro" id="IPR004073">
    <property type="entry name" value="GPCR_3_vmron_rcpt_2"/>
</dbReference>
<dbReference type="InterPro" id="IPR000068">
    <property type="entry name" value="GPCR_3_Ca_sens_rcpt-rel"/>
</dbReference>
<dbReference type="RefSeq" id="XP_015284760.1">
    <property type="nucleotide sequence ID" value="XM_015429274.1"/>
</dbReference>
<feature type="transmembrane region" description="Helical" evidence="11">
    <location>
        <begin position="697"/>
        <end position="720"/>
    </location>
</feature>
<dbReference type="PROSITE" id="PS00981">
    <property type="entry name" value="G_PROTEIN_RECEP_F3_3"/>
    <property type="match status" value="1"/>
</dbReference>
<evidence type="ECO:0000259" key="12">
    <source>
        <dbReference type="PROSITE" id="PS50259"/>
    </source>
</evidence>
<evidence type="ECO:0000256" key="10">
    <source>
        <dbReference type="ARBA" id="ARBA00023224"/>
    </source>
</evidence>
<keyword evidence="6" id="KW-0297">G-protein coupled receptor</keyword>
<evidence type="ECO:0000313" key="13">
    <source>
        <dbReference type="Proteomes" id="UP000694871"/>
    </source>
</evidence>
<dbReference type="Gene3D" id="3.40.50.2300">
    <property type="match status" value="2"/>
</dbReference>
<dbReference type="Gene3D" id="2.10.50.30">
    <property type="entry name" value="GPCR, family 3, nine cysteines domain"/>
    <property type="match status" value="1"/>
</dbReference>
<evidence type="ECO:0000256" key="1">
    <source>
        <dbReference type="ARBA" id="ARBA00004651"/>
    </source>
</evidence>
<keyword evidence="9" id="KW-0325">Glycoprotein</keyword>
<evidence type="ECO:0000256" key="3">
    <source>
        <dbReference type="ARBA" id="ARBA00022692"/>
    </source>
</evidence>
<dbReference type="InterPro" id="IPR017979">
    <property type="entry name" value="GPCR_3_CS"/>
</dbReference>
<dbReference type="PRINTS" id="PR00248">
    <property type="entry name" value="GPCRMGR"/>
</dbReference>
<dbReference type="PRINTS" id="PR01535">
    <property type="entry name" value="VOMERONASL2R"/>
</dbReference>
<feature type="transmembrane region" description="Helical" evidence="11">
    <location>
        <begin position="653"/>
        <end position="671"/>
    </location>
</feature>
<protein>
    <submittedName>
        <fullName evidence="14">Vomeronasal type-2 receptor 26-like</fullName>
    </submittedName>
</protein>
<dbReference type="PANTHER" id="PTHR24061:SF599">
    <property type="entry name" value="G-PROTEIN COUPLED RECEPTORS FAMILY 3 PROFILE DOMAIN-CONTAINING PROTEIN"/>
    <property type="match status" value="1"/>
</dbReference>
<feature type="transmembrane region" description="Helical" evidence="11">
    <location>
        <begin position="732"/>
        <end position="752"/>
    </location>
</feature>
<evidence type="ECO:0000313" key="14">
    <source>
        <dbReference type="RefSeq" id="XP_015284760.1"/>
    </source>
</evidence>
<evidence type="ECO:0000256" key="7">
    <source>
        <dbReference type="ARBA" id="ARBA00023136"/>
    </source>
</evidence>
<comment type="subcellular location">
    <subcellularLocation>
        <location evidence="1">Cell membrane</location>
        <topology evidence="1">Multi-pass membrane protein</topology>
    </subcellularLocation>
</comment>
<dbReference type="PANTHER" id="PTHR24061">
    <property type="entry name" value="CALCIUM-SENSING RECEPTOR-RELATED"/>
    <property type="match status" value="1"/>
</dbReference>
<dbReference type="Pfam" id="PF07562">
    <property type="entry name" value="NCD3G"/>
    <property type="match status" value="1"/>
</dbReference>
<dbReference type="CDD" id="cd15283">
    <property type="entry name" value="7tmC_V2R_pheromone"/>
    <property type="match status" value="1"/>
</dbReference>
<dbReference type="SUPFAM" id="SSF53822">
    <property type="entry name" value="Periplasmic binding protein-like I"/>
    <property type="match status" value="1"/>
</dbReference>
<dbReference type="GeneID" id="107125812"/>
<feature type="domain" description="G-protein coupled receptors family 3 profile" evidence="12">
    <location>
        <begin position="538"/>
        <end position="802"/>
    </location>
</feature>
<keyword evidence="13" id="KW-1185">Reference proteome</keyword>
<dbReference type="Pfam" id="PF00003">
    <property type="entry name" value="7tm_3"/>
    <property type="match status" value="1"/>
</dbReference>
<dbReference type="InterPro" id="IPR011500">
    <property type="entry name" value="GPCR_3_9-Cys_dom"/>
</dbReference>
<evidence type="ECO:0000256" key="9">
    <source>
        <dbReference type="ARBA" id="ARBA00023180"/>
    </source>
</evidence>
<dbReference type="InterPro" id="IPR001828">
    <property type="entry name" value="ANF_lig-bd_rcpt"/>
</dbReference>
<evidence type="ECO:0000256" key="6">
    <source>
        <dbReference type="ARBA" id="ARBA00023040"/>
    </source>
</evidence>
<sequence length="806" mass="91124">MDEIEPFNHFRTGDHLIAGLVTLVFISVPPESFTKPPFLQENLEPTMQWHHLAFSLAIQEINQNPKLLPNNITLGYTVYENVFHPRVTYNALIDLLPSAQETIPNYKCGKQNHVLAVLEGPVSDNTDDISTLLSAYKVPQVSHDFHLAVLKDKTQFPFFYQLAPKEEVHYLGIVKLLLHFRWTWVGLFASDSDSGEKFRSTLTPLMLRSGICVAFAESMLEHGVGFTAWPDERMQRLNSFLTQGQVSAFVFYGDVLSIVCLEILIRKAEDEMNVRLRKVWITSLSLDSLFSLACLSQPFDLVTHGSFSFMTQTKERTMFSHLQGCNPLIEEFMETAFDCFYSKPILSARGHQRCREKERLEDRRWEALKEHLPPRAYNIYTSIQAVAHALHAAYSSRSDRMMRTGGDKWEHEPVQPWQFHPFLRHFQFHNISMGGKDLVEDGDLEADLDIVNMIVLRNISIMLPDSRCTQRCLPGHVKVTLEGKPICCYNCSLCGEGTISTQEDADRCLKCPEDQYPNLDHTQCIPKVITFLSYEETLGTALVVLVVFLSTVTLLILGIFIKYTETPIVKANNRNLTFILLISLLLCFLSSLLFIGQPRRVTCLLRQTTFSTIFSTAVSSVLAKTITVVVAFMATKPGNRMRKWLGRSLAKSIVILCSIVQIGLCLIWLGISPPFPEFDLHSHDAQIMWQCNEGSVAMFYGALGYMGFLAAISFTVAFLARKLPGAFNEAKLITFSMLVFCSVWVSFVPTYLSTKGKYMVAVQVFSILASSAGLLGCIFIPKCYIIIVRPGLNVKDHLMMKSQDEI</sequence>
<keyword evidence="2" id="KW-1003">Cell membrane</keyword>